<evidence type="ECO:0000256" key="15">
    <source>
        <dbReference type="SAM" id="Coils"/>
    </source>
</evidence>
<dbReference type="InterPro" id="IPR027304">
    <property type="entry name" value="Trigger_fact/SurA_dom_sf"/>
</dbReference>
<evidence type="ECO:0000256" key="14">
    <source>
        <dbReference type="RuleBase" id="RU003914"/>
    </source>
</evidence>
<reference evidence="18" key="1">
    <citation type="journal article" date="2019" name="Int. J. Syst. Evol. Microbiol.">
        <title>The Global Catalogue of Microorganisms (GCM) 10K type strain sequencing project: providing services to taxonomists for standard genome sequencing and annotation.</title>
        <authorList>
            <consortium name="The Broad Institute Genomics Platform"/>
            <consortium name="The Broad Institute Genome Sequencing Center for Infectious Disease"/>
            <person name="Wu L."/>
            <person name="Ma J."/>
        </authorList>
    </citation>
    <scope>NUCLEOTIDE SEQUENCE [LARGE SCALE GENOMIC DNA]</scope>
    <source>
        <strain evidence="18">CCM 8903</strain>
    </source>
</reference>
<evidence type="ECO:0000256" key="11">
    <source>
        <dbReference type="ARBA" id="ARBA00029986"/>
    </source>
</evidence>
<dbReference type="SUPFAM" id="SSF54534">
    <property type="entry name" value="FKBP-like"/>
    <property type="match status" value="1"/>
</dbReference>
<evidence type="ECO:0000256" key="1">
    <source>
        <dbReference type="ARBA" id="ARBA00000971"/>
    </source>
</evidence>
<comment type="domain">
    <text evidence="12">Consists of 3 domains; the N-terminus binds the ribosome, the middle domain has PPIase activity, while the C-terminus has intrinsic chaperone activity on its own.</text>
</comment>
<dbReference type="PROSITE" id="PS50059">
    <property type="entry name" value="FKBP_PPIASE"/>
    <property type="match status" value="1"/>
</dbReference>
<evidence type="ECO:0000256" key="7">
    <source>
        <dbReference type="ARBA" id="ARBA00023186"/>
    </source>
</evidence>
<organism evidence="17 18">
    <name type="scientific">Lacticaseibacillus baoqingensis</name>
    <dbReference type="NCBI Taxonomy" id="2486013"/>
    <lineage>
        <taxon>Bacteria</taxon>
        <taxon>Bacillati</taxon>
        <taxon>Bacillota</taxon>
        <taxon>Bacilli</taxon>
        <taxon>Lactobacillales</taxon>
        <taxon>Lactobacillaceae</taxon>
        <taxon>Lacticaseibacillus</taxon>
    </lineage>
</organism>
<dbReference type="Pfam" id="PF05698">
    <property type="entry name" value="Trigger_C"/>
    <property type="match status" value="1"/>
</dbReference>
<comment type="caution">
    <text evidence="17">The sequence shown here is derived from an EMBL/GenBank/DDBJ whole genome shotgun (WGS) entry which is preliminary data.</text>
</comment>
<dbReference type="Proteomes" id="UP001597252">
    <property type="component" value="Unassembled WGS sequence"/>
</dbReference>
<evidence type="ECO:0000256" key="12">
    <source>
        <dbReference type="HAMAP-Rule" id="MF_00303"/>
    </source>
</evidence>
<dbReference type="Pfam" id="PF05697">
    <property type="entry name" value="Trigger_N"/>
    <property type="match status" value="1"/>
</dbReference>
<sequence>MAAKWEKQGANDGALTFEIAQDKIKEGLDVAFNRVKKNLNVPGFRKGHVSRTVFNRMYGEAALYEDALNVLLPDAYQAAVDETGIDPVDQPKIDVEKMDEGEAWVIKATVTVKPEVKLGEYKNLEVDKQERTVSDADVAEELQKRREGQAELVLKEDAAAEKGDTVTIDYAGTVDGVAFDGGTAKNYSLELGSGSFIPGFEDQLVGHKAGEEVTVKVTFPEDYQAEDLKGKDAEFKTIIHEVKTKELPDLDDDFAKDLDEDVDTLDELKAKIKEELEGKKAEAADNAVQEQAIGKAVENATIAEIPQAMIDTEVQNQMDQFMGNMQQQGINPDMYYQLTGTKEADLKKQFAADAETRVKTNLVLEAVVAAEKIVPTEKEIEAEVKDLAGEYNMEEKAVRQALTDDMLKHDIGVKSAIRVITESAKEV</sequence>
<dbReference type="InterPro" id="IPR008880">
    <property type="entry name" value="Trigger_fac_C"/>
</dbReference>
<keyword evidence="9 12" id="KW-0131">Cell cycle</keyword>
<comment type="subcellular location">
    <subcellularLocation>
        <location evidence="12">Cytoplasm</location>
    </subcellularLocation>
    <text evidence="12">About half TF is bound to the ribosome near the polypeptide exit tunnel while the other half is free in the cytoplasm.</text>
</comment>
<feature type="coiled-coil region" evidence="15">
    <location>
        <begin position="255"/>
        <end position="293"/>
    </location>
</feature>
<dbReference type="HAMAP" id="MF_00303">
    <property type="entry name" value="Trigger_factor_Tig"/>
    <property type="match status" value="1"/>
</dbReference>
<evidence type="ECO:0000256" key="5">
    <source>
        <dbReference type="ARBA" id="ARBA00022618"/>
    </source>
</evidence>
<comment type="function">
    <text evidence="10 12">Involved in protein export. Acts as a chaperone by maintaining the newly synthesized protein in an open conformation. Functions as a peptidyl-prolyl cis-trans isomerase.</text>
</comment>
<keyword evidence="5 12" id="KW-0132">Cell division</keyword>
<dbReference type="InterPro" id="IPR005215">
    <property type="entry name" value="Trig_fac"/>
</dbReference>
<dbReference type="NCBIfam" id="TIGR00115">
    <property type="entry name" value="tig"/>
    <property type="match status" value="1"/>
</dbReference>
<dbReference type="Gene3D" id="3.10.50.40">
    <property type="match status" value="1"/>
</dbReference>
<keyword evidence="7 12" id="KW-0143">Chaperone</keyword>
<dbReference type="InterPro" id="IPR001179">
    <property type="entry name" value="PPIase_FKBP_dom"/>
</dbReference>
<evidence type="ECO:0000256" key="3">
    <source>
        <dbReference type="ARBA" id="ARBA00013194"/>
    </source>
</evidence>
<dbReference type="Gene3D" id="1.10.3120.10">
    <property type="entry name" value="Trigger factor, C-terminal domain"/>
    <property type="match status" value="1"/>
</dbReference>
<dbReference type="PANTHER" id="PTHR30560:SF3">
    <property type="entry name" value="TRIGGER FACTOR-LIKE PROTEIN TIG, CHLOROPLASTIC"/>
    <property type="match status" value="1"/>
</dbReference>
<dbReference type="EC" id="5.2.1.8" evidence="3 12"/>
<proteinExistence type="inferred from homology"/>
<dbReference type="Pfam" id="PF00254">
    <property type="entry name" value="FKBP_C"/>
    <property type="match status" value="1"/>
</dbReference>
<evidence type="ECO:0000256" key="2">
    <source>
        <dbReference type="ARBA" id="ARBA00005464"/>
    </source>
</evidence>
<dbReference type="InterPro" id="IPR037041">
    <property type="entry name" value="Trigger_fac_C_sf"/>
</dbReference>
<gene>
    <name evidence="12 17" type="primary">tig</name>
    <name evidence="17" type="ORF">ACFQ5J_02975</name>
</gene>
<evidence type="ECO:0000313" key="18">
    <source>
        <dbReference type="Proteomes" id="UP001597252"/>
    </source>
</evidence>
<dbReference type="InterPro" id="IPR008881">
    <property type="entry name" value="Trigger_fac_ribosome-bd_bac"/>
</dbReference>
<dbReference type="EMBL" id="JBHTON010000005">
    <property type="protein sequence ID" value="MFD1484191.1"/>
    <property type="molecule type" value="Genomic_DNA"/>
</dbReference>
<dbReference type="RefSeq" id="WP_125748152.1">
    <property type="nucleotide sequence ID" value="NZ_JBHTON010000005.1"/>
</dbReference>
<dbReference type="Gene3D" id="3.30.70.1050">
    <property type="entry name" value="Trigger factor ribosome-binding domain"/>
    <property type="match status" value="1"/>
</dbReference>
<keyword evidence="18" id="KW-1185">Reference proteome</keyword>
<dbReference type="InterPro" id="IPR036611">
    <property type="entry name" value="Trigger_fac_ribosome-bd_sf"/>
</dbReference>
<keyword evidence="6 12" id="KW-0697">Rotamase</keyword>
<evidence type="ECO:0000256" key="8">
    <source>
        <dbReference type="ARBA" id="ARBA00023235"/>
    </source>
</evidence>
<evidence type="ECO:0000256" key="9">
    <source>
        <dbReference type="ARBA" id="ARBA00023306"/>
    </source>
</evidence>
<keyword evidence="15" id="KW-0175">Coiled coil</keyword>
<dbReference type="InterPro" id="IPR046357">
    <property type="entry name" value="PPIase_dom_sf"/>
</dbReference>
<evidence type="ECO:0000256" key="4">
    <source>
        <dbReference type="ARBA" id="ARBA00016902"/>
    </source>
</evidence>
<comment type="similarity">
    <text evidence="2 12 14">Belongs to the FKBP-type PPIase family. Tig subfamily.</text>
</comment>
<evidence type="ECO:0000256" key="6">
    <source>
        <dbReference type="ARBA" id="ARBA00023110"/>
    </source>
</evidence>
<dbReference type="PIRSF" id="PIRSF003095">
    <property type="entry name" value="Trigger_factor"/>
    <property type="match status" value="1"/>
</dbReference>
<dbReference type="PANTHER" id="PTHR30560">
    <property type="entry name" value="TRIGGER FACTOR CHAPERONE AND PEPTIDYL-PROLYL CIS/TRANS ISOMERASE"/>
    <property type="match status" value="1"/>
</dbReference>
<dbReference type="GO" id="GO:0003755">
    <property type="term" value="F:peptidyl-prolyl cis-trans isomerase activity"/>
    <property type="evidence" value="ECO:0007669"/>
    <property type="project" value="UniProtKB-EC"/>
</dbReference>
<name>A0ABW4E6T0_9LACO</name>
<evidence type="ECO:0000256" key="10">
    <source>
        <dbReference type="ARBA" id="ARBA00024849"/>
    </source>
</evidence>
<comment type="catalytic activity">
    <reaction evidence="1 12 13">
        <text>[protein]-peptidylproline (omega=180) = [protein]-peptidylproline (omega=0)</text>
        <dbReference type="Rhea" id="RHEA:16237"/>
        <dbReference type="Rhea" id="RHEA-COMP:10747"/>
        <dbReference type="Rhea" id="RHEA-COMP:10748"/>
        <dbReference type="ChEBI" id="CHEBI:83833"/>
        <dbReference type="ChEBI" id="CHEBI:83834"/>
        <dbReference type="EC" id="5.2.1.8"/>
    </reaction>
</comment>
<evidence type="ECO:0000256" key="13">
    <source>
        <dbReference type="PROSITE-ProRule" id="PRU00277"/>
    </source>
</evidence>
<protein>
    <recommendedName>
        <fullName evidence="4 12">Trigger factor</fullName>
        <shortName evidence="12">TF</shortName>
        <ecNumber evidence="3 12">5.2.1.8</ecNumber>
    </recommendedName>
    <alternativeName>
        <fullName evidence="11 12">PPIase</fullName>
    </alternativeName>
</protein>
<dbReference type="SUPFAM" id="SSF102735">
    <property type="entry name" value="Trigger factor ribosome-binding domain"/>
    <property type="match status" value="1"/>
</dbReference>
<keyword evidence="12" id="KW-0963">Cytoplasm</keyword>
<keyword evidence="8 12" id="KW-0413">Isomerase</keyword>
<evidence type="ECO:0000259" key="16">
    <source>
        <dbReference type="PROSITE" id="PS50059"/>
    </source>
</evidence>
<feature type="domain" description="PPIase FKBP-type" evidence="16">
    <location>
        <begin position="163"/>
        <end position="248"/>
    </location>
</feature>
<dbReference type="SUPFAM" id="SSF109998">
    <property type="entry name" value="Triger factor/SurA peptide-binding domain-like"/>
    <property type="match status" value="1"/>
</dbReference>
<evidence type="ECO:0000313" key="17">
    <source>
        <dbReference type="EMBL" id="MFD1484191.1"/>
    </source>
</evidence>
<accession>A0ABW4E6T0</accession>